<dbReference type="Gene3D" id="3.40.50.720">
    <property type="entry name" value="NAD(P)-binding Rossmann-like Domain"/>
    <property type="match status" value="1"/>
</dbReference>
<evidence type="ECO:0000313" key="6">
    <source>
        <dbReference type="Proteomes" id="UP000281726"/>
    </source>
</evidence>
<name>A0A3A9YQI8_9ACTN</name>
<comment type="similarity">
    <text evidence="1 3">Belongs to the short-chain dehydrogenases/reductases (SDR) family.</text>
</comment>
<dbReference type="CDD" id="cd05233">
    <property type="entry name" value="SDR_c"/>
    <property type="match status" value="1"/>
</dbReference>
<evidence type="ECO:0000313" key="5">
    <source>
        <dbReference type="EMBL" id="RKN38233.1"/>
    </source>
</evidence>
<dbReference type="SMART" id="SM00822">
    <property type="entry name" value="PKS_KR"/>
    <property type="match status" value="1"/>
</dbReference>
<dbReference type="PANTHER" id="PTHR42760:SF133">
    <property type="entry name" value="3-OXOACYL-[ACYL-CARRIER-PROTEIN] REDUCTASE"/>
    <property type="match status" value="1"/>
</dbReference>
<proteinExistence type="inferred from homology"/>
<keyword evidence="6" id="KW-1185">Reference proteome</keyword>
<protein>
    <submittedName>
        <fullName evidence="5">SDR family oxidoreductase</fullName>
    </submittedName>
</protein>
<dbReference type="AlphaFoldDB" id="A0A3A9YQI8"/>
<sequence>MTRQHLTGKVALITGAARGIGRAIAISAAQAGADVALLDIAAPVAPDEFATPSTPDDLAAVRDTISALGRRTAVFTVDVRHPDAMREAVRDAVDRLGGLHLVAINAGVAGWVPLSDMTPQQWQTVIDVNLTGAFHTLSAVTPYLTTNGQGRIVAISSLAGRRGMENLAHYAASKWGLIGLVKSAALELGPHGVTVNAVAPTLVDTNTAPEIPSPDLPASHGDAMPHAPAHALPVTTVAVDDVAEAVMFLFSDNARHISGAVLDITAGASGTWTA</sequence>
<dbReference type="EMBL" id="RBAK01000022">
    <property type="protein sequence ID" value="RKN38233.1"/>
    <property type="molecule type" value="Genomic_DNA"/>
</dbReference>
<dbReference type="Pfam" id="PF00106">
    <property type="entry name" value="adh_short"/>
    <property type="match status" value="1"/>
</dbReference>
<dbReference type="FunFam" id="3.40.50.720:FF:000084">
    <property type="entry name" value="Short-chain dehydrogenase reductase"/>
    <property type="match status" value="1"/>
</dbReference>
<dbReference type="InterPro" id="IPR057326">
    <property type="entry name" value="KR_dom"/>
</dbReference>
<dbReference type="InterPro" id="IPR002347">
    <property type="entry name" value="SDR_fam"/>
</dbReference>
<organism evidence="5 6">
    <name type="scientific">Micromonospora endolithica</name>
    <dbReference type="NCBI Taxonomy" id="230091"/>
    <lineage>
        <taxon>Bacteria</taxon>
        <taxon>Bacillati</taxon>
        <taxon>Actinomycetota</taxon>
        <taxon>Actinomycetes</taxon>
        <taxon>Micromonosporales</taxon>
        <taxon>Micromonosporaceae</taxon>
        <taxon>Micromonospora</taxon>
    </lineage>
</organism>
<evidence type="ECO:0000256" key="2">
    <source>
        <dbReference type="ARBA" id="ARBA00023002"/>
    </source>
</evidence>
<dbReference type="GO" id="GO:0016616">
    <property type="term" value="F:oxidoreductase activity, acting on the CH-OH group of donors, NAD or NADP as acceptor"/>
    <property type="evidence" value="ECO:0007669"/>
    <property type="project" value="UniProtKB-ARBA"/>
</dbReference>
<dbReference type="Proteomes" id="UP000281726">
    <property type="component" value="Unassembled WGS sequence"/>
</dbReference>
<gene>
    <name evidence="5" type="ORF">D7223_31305</name>
</gene>
<evidence type="ECO:0000256" key="3">
    <source>
        <dbReference type="RuleBase" id="RU000363"/>
    </source>
</evidence>
<comment type="caution">
    <text evidence="5">The sequence shown here is derived from an EMBL/GenBank/DDBJ whole genome shotgun (WGS) entry which is preliminary data.</text>
</comment>
<dbReference type="InterPro" id="IPR020904">
    <property type="entry name" value="Sc_DH/Rdtase_CS"/>
</dbReference>
<dbReference type="InterPro" id="IPR036291">
    <property type="entry name" value="NAD(P)-bd_dom_sf"/>
</dbReference>
<evidence type="ECO:0000256" key="1">
    <source>
        <dbReference type="ARBA" id="ARBA00006484"/>
    </source>
</evidence>
<feature type="domain" description="Ketoreductase" evidence="4">
    <location>
        <begin position="9"/>
        <end position="201"/>
    </location>
</feature>
<dbReference type="PRINTS" id="PR00080">
    <property type="entry name" value="SDRFAMILY"/>
</dbReference>
<evidence type="ECO:0000259" key="4">
    <source>
        <dbReference type="SMART" id="SM00822"/>
    </source>
</evidence>
<dbReference type="OrthoDB" id="5173603at2"/>
<dbReference type="PANTHER" id="PTHR42760">
    <property type="entry name" value="SHORT-CHAIN DEHYDROGENASES/REDUCTASES FAMILY MEMBER"/>
    <property type="match status" value="1"/>
</dbReference>
<accession>A0A3A9YQI8</accession>
<dbReference type="PROSITE" id="PS00061">
    <property type="entry name" value="ADH_SHORT"/>
    <property type="match status" value="1"/>
</dbReference>
<dbReference type="SUPFAM" id="SSF51735">
    <property type="entry name" value="NAD(P)-binding Rossmann-fold domains"/>
    <property type="match status" value="1"/>
</dbReference>
<dbReference type="PRINTS" id="PR00081">
    <property type="entry name" value="GDHRDH"/>
</dbReference>
<keyword evidence="2" id="KW-0560">Oxidoreductase</keyword>
<dbReference type="RefSeq" id="WP_120733125.1">
    <property type="nucleotide sequence ID" value="NZ_RBAK01000022.1"/>
</dbReference>
<reference evidence="5 6" key="1">
    <citation type="journal article" date="2004" name="Syst. Appl. Microbiol.">
        <title>Cryptoendolithic actinomycetes from antarctic sandstone rock samples: Micromonospora endolithica sp. nov. and two isolates related to Micromonospora coerulea Jensen 1932.</title>
        <authorList>
            <person name="Hirsch P."/>
            <person name="Mevs U."/>
            <person name="Kroppenstedt R.M."/>
            <person name="Schumann P."/>
            <person name="Stackebrandt E."/>
        </authorList>
    </citation>
    <scope>NUCLEOTIDE SEQUENCE [LARGE SCALE GENOMIC DNA]</scope>
    <source>
        <strain evidence="5 6">JCM 12677</strain>
    </source>
</reference>